<sequence length="142" mass="16922">MKGISELTWTEADAHRIPYDIWKKKSKQYISEHDRFYQELLSVFDRNIERVGWTVLFRGSMIQGQPQYEAFAIEADGTFHPQALELKKSQHLRLPKLLRQMQKSKLYPQPWTHFECRLGFMIPFEFQVSHHPETEPSANHHV</sequence>
<reference evidence="1 2" key="1">
    <citation type="submission" date="2018-11" db="EMBL/GenBank/DDBJ databases">
        <title>Genomes From Bacteria Associated with the Canine Oral Cavity: a Test Case for Automated Genome-Based Taxonomic Assignment.</title>
        <authorList>
            <person name="Coil D.A."/>
            <person name="Jospin G."/>
            <person name="Darling A.E."/>
            <person name="Wallis C."/>
            <person name="Davis I.J."/>
            <person name="Harris S."/>
            <person name="Eisen J.A."/>
            <person name="Holcombe L.J."/>
            <person name="O'Flynn C."/>
        </authorList>
    </citation>
    <scope>NUCLEOTIDE SEQUENCE [LARGE SCALE GENOMIC DNA]</scope>
    <source>
        <strain evidence="1 2">COT-280</strain>
    </source>
</reference>
<accession>A0A3P2A0E1</accession>
<comment type="caution">
    <text evidence="1">The sequence shown here is derived from an EMBL/GenBank/DDBJ whole genome shotgun (WGS) entry which is preliminary data.</text>
</comment>
<dbReference type="AlphaFoldDB" id="A0A3P2A0E1"/>
<dbReference type="Proteomes" id="UP000269923">
    <property type="component" value="Unassembled WGS sequence"/>
</dbReference>
<dbReference type="EMBL" id="RQYC01000030">
    <property type="protein sequence ID" value="RRD88871.1"/>
    <property type="molecule type" value="Genomic_DNA"/>
</dbReference>
<proteinExistence type="predicted"/>
<evidence type="ECO:0000313" key="2">
    <source>
        <dbReference type="Proteomes" id="UP000269923"/>
    </source>
</evidence>
<name>A0A3P2A0E1_9NEIS</name>
<organism evidence="1 2">
    <name type="scientific">Conchiformibius steedae</name>
    <dbReference type="NCBI Taxonomy" id="153493"/>
    <lineage>
        <taxon>Bacteria</taxon>
        <taxon>Pseudomonadati</taxon>
        <taxon>Pseudomonadota</taxon>
        <taxon>Betaproteobacteria</taxon>
        <taxon>Neisseriales</taxon>
        <taxon>Neisseriaceae</taxon>
        <taxon>Conchiformibius</taxon>
    </lineage>
</organism>
<keyword evidence="2" id="KW-1185">Reference proteome</keyword>
<dbReference type="STRING" id="1121352.GCA_000620925_01431"/>
<gene>
    <name evidence="1" type="ORF">EII21_10650</name>
</gene>
<protein>
    <submittedName>
        <fullName evidence="1">Uncharacterized protein</fullName>
    </submittedName>
</protein>
<evidence type="ECO:0000313" key="1">
    <source>
        <dbReference type="EMBL" id="RRD88871.1"/>
    </source>
</evidence>